<reference evidence="1 2" key="1">
    <citation type="submission" date="2015-07" db="EMBL/GenBank/DDBJ databases">
        <authorList>
            <person name="Voget S."/>
            <person name="Dogs M."/>
            <person name="Brinkhoff T.H."/>
            <person name="Daniel R."/>
        </authorList>
    </citation>
    <scope>NUCLEOTIDE SEQUENCE [LARGE SCALE GENOMIC DNA]</scope>
    <source>
        <strain evidence="1 2">B14</strain>
    </source>
</reference>
<proteinExistence type="predicted"/>
<reference evidence="2" key="2">
    <citation type="submission" date="2024-01" db="EMBL/GenBank/DDBJ databases">
        <title>Roseobacter fucihabitans sp. nov., isolated from the brown alga Fucus spiralis.</title>
        <authorList>
            <person name="Hahnke S."/>
            <person name="Berger M."/>
            <person name="Schlingloff A."/>
            <person name="Athale I."/>
            <person name="Neumann-Schaal M."/>
            <person name="Adenaya A."/>
            <person name="Poehlein A."/>
            <person name="Daniel R."/>
            <person name="Pertersen J."/>
            <person name="Brinkhoff T."/>
        </authorList>
    </citation>
    <scope>NUCLEOTIDE SEQUENCE [LARGE SCALE GENOMIC DNA]</scope>
    <source>
        <strain evidence="2">B14</strain>
    </source>
</reference>
<dbReference type="Proteomes" id="UP001318682">
    <property type="component" value="Chromosome"/>
</dbReference>
<gene>
    <name evidence="1" type="ORF">ROLI_032510</name>
</gene>
<evidence type="ECO:0000313" key="1">
    <source>
        <dbReference type="EMBL" id="WVX50155.1"/>
    </source>
</evidence>
<accession>A0ABZ2BY97</accession>
<dbReference type="RefSeq" id="WP_187429464.1">
    <property type="nucleotide sequence ID" value="NZ_CP143423.1"/>
</dbReference>
<organism evidence="1 2">
    <name type="scientific">Roseobacter fucihabitans</name>
    <dbReference type="NCBI Taxonomy" id="1537242"/>
    <lineage>
        <taxon>Bacteria</taxon>
        <taxon>Pseudomonadati</taxon>
        <taxon>Pseudomonadota</taxon>
        <taxon>Alphaproteobacteria</taxon>
        <taxon>Rhodobacterales</taxon>
        <taxon>Roseobacteraceae</taxon>
        <taxon>Roseobacter</taxon>
    </lineage>
</organism>
<keyword evidence="2" id="KW-1185">Reference proteome</keyword>
<dbReference type="EMBL" id="CP143423">
    <property type="protein sequence ID" value="WVX50155.1"/>
    <property type="molecule type" value="Genomic_DNA"/>
</dbReference>
<evidence type="ECO:0000313" key="2">
    <source>
        <dbReference type="Proteomes" id="UP001318682"/>
    </source>
</evidence>
<protein>
    <recommendedName>
        <fullName evidence="3">SnoaL-like domain-containing protein</fullName>
    </recommendedName>
</protein>
<sequence length="316" mass="35733">MTGDDAKAIYQETLDVLSGAVMCGDTDMALARIKLPHLLRTLSSETIVETKDDLITELATFVAALKGQGTTNLVRLVVDAEFLSDNYIAGHHMTHTLRDATPVMASYASRMVLARDKNVWKVLEVDSMLNNLHWPIYIPRVRQDAANKTPPPRPQNDIRSQGIDPLTFYQRFIDALSLANNQNDFELYCSHLMFPHSSHTEASDTIISCPEDVRPFFDMLQETLRAKGCDRLERRGESAEFISNDLICGYHSTEMMAGDVLRFGPVRSRMVLQRIAGRWHLKSVTYSLQNSTFPYNEPVPSDALVTLRTIQERTRL</sequence>
<evidence type="ECO:0008006" key="3">
    <source>
        <dbReference type="Google" id="ProtNLM"/>
    </source>
</evidence>
<name>A0ABZ2BY97_9RHOB</name>